<comment type="caution">
    <text evidence="5">The sequence shown here is derived from an EMBL/GenBank/DDBJ whole genome shotgun (WGS) entry which is preliminary data.</text>
</comment>
<dbReference type="InterPro" id="IPR059106">
    <property type="entry name" value="WHD_MalT"/>
</dbReference>
<dbReference type="SUPFAM" id="SSF52540">
    <property type="entry name" value="P-loop containing nucleoside triphosphate hydrolases"/>
    <property type="match status" value="1"/>
</dbReference>
<dbReference type="PANTHER" id="PTHR44688">
    <property type="entry name" value="DNA-BINDING TRANSCRIPTIONAL ACTIVATOR DEVR_DOSR"/>
    <property type="match status" value="1"/>
</dbReference>
<dbReference type="Pfam" id="PF00196">
    <property type="entry name" value="GerE"/>
    <property type="match status" value="1"/>
</dbReference>
<dbReference type="PRINTS" id="PR00038">
    <property type="entry name" value="HTHLUXR"/>
</dbReference>
<dbReference type="Pfam" id="PF25873">
    <property type="entry name" value="WHD_MalT"/>
    <property type="match status" value="1"/>
</dbReference>
<keyword evidence="1" id="KW-0805">Transcription regulation</keyword>
<evidence type="ECO:0000313" key="6">
    <source>
        <dbReference type="Proteomes" id="UP001501231"/>
    </source>
</evidence>
<proteinExistence type="predicted"/>
<dbReference type="InterPro" id="IPR016032">
    <property type="entry name" value="Sig_transdc_resp-reg_C-effctor"/>
</dbReference>
<evidence type="ECO:0000256" key="2">
    <source>
        <dbReference type="ARBA" id="ARBA00023125"/>
    </source>
</evidence>
<evidence type="ECO:0000256" key="1">
    <source>
        <dbReference type="ARBA" id="ARBA00023015"/>
    </source>
</evidence>
<dbReference type="InterPro" id="IPR036388">
    <property type="entry name" value="WH-like_DNA-bd_sf"/>
</dbReference>
<dbReference type="InterPro" id="IPR000792">
    <property type="entry name" value="Tscrpt_reg_LuxR_C"/>
</dbReference>
<dbReference type="Gene3D" id="1.25.40.10">
    <property type="entry name" value="Tetratricopeptide repeat domain"/>
    <property type="match status" value="1"/>
</dbReference>
<evidence type="ECO:0000259" key="4">
    <source>
        <dbReference type="PROSITE" id="PS50043"/>
    </source>
</evidence>
<dbReference type="InterPro" id="IPR011990">
    <property type="entry name" value="TPR-like_helical_dom_sf"/>
</dbReference>
<dbReference type="EMBL" id="BAAARW010000030">
    <property type="protein sequence ID" value="GAA2446050.1"/>
    <property type="molecule type" value="Genomic_DNA"/>
</dbReference>
<dbReference type="SUPFAM" id="SSF48452">
    <property type="entry name" value="TPR-like"/>
    <property type="match status" value="1"/>
</dbReference>
<sequence length="852" mass="90959">MAVPKAEELMDPYLPEWAVPRPRLMERLRKGVRGPLTVITGPPGSGKTITALMWAAASTRPIICWVGCDDSTVTVRGFCAALAEGLSRAGVAEPASHEAALAAALREAGVPVAVVIDDFPARPGSAPAEVVNRLLRNAGPGFRAVVLSRSDSPLPLHRHRLAGELTEIRAGDLAFGDREIAAVLAQHGVRLGRAAQRALRERTGGWPAGIRLAAMSMEAHPDPEAFAARFAGDDQSVVGYLMEEVVDAQPPDARWTLLATSVVPSVNAELAGVLAGEAGRAFPDVVRRNAFAAPLGRGWYGYHHMFGEALRLILRHESPAMVPELHRRAAAWFERCGRPVEAVRHAVRTGDRRFASRLVVDRLAIGHVLGLRPREALSGMFESMPDEDTLAGAEPEPAIVAAAVAARRGDGPLCSAALDHAGRLLQRAPDEAAWPARLCLAAVELCRPGASAFAAASGDAAGLLGDVPDRLLDDRPELRALALAGRAGARAWDGRLPEAARLFEAALAAAEQAGGDFQRKRCLGDLALTEALRGNVVRAAELAARAGRLPEKSVSPEGRRVATAHLASAWEHLERWRIDAARTELARASLASSGCADPFSTAVQCLVRARAEMCRGRPEHALRDLRAAEAIVPRPGWLGRRLALAAAEAHESAGDVEAARRDAERAGGTAALDTAVVLARIEAGGGAAETAAAMLRSALARSAGAPAGVRVEAWLLDARLAYRTADRRRGRYSLERALRLARHEEIRRPFALSSSWLLPVLRGDPEMLRRCHPLLAAPPPPPGDGAALVEPLSSRELEVLRSVAQLMTTEEIASALCLSVNTVKTHLKSVYRKLAVTRRGEAVRRARQLFLL</sequence>
<reference evidence="6" key="1">
    <citation type="journal article" date="2019" name="Int. J. Syst. Evol. Microbiol.">
        <title>The Global Catalogue of Microorganisms (GCM) 10K type strain sequencing project: providing services to taxonomists for standard genome sequencing and annotation.</title>
        <authorList>
            <consortium name="The Broad Institute Genomics Platform"/>
            <consortium name="The Broad Institute Genome Sequencing Center for Infectious Disease"/>
            <person name="Wu L."/>
            <person name="Ma J."/>
        </authorList>
    </citation>
    <scope>NUCLEOTIDE SEQUENCE [LARGE SCALE GENOMIC DNA]</scope>
    <source>
        <strain evidence="6">JCM 3325</strain>
    </source>
</reference>
<dbReference type="SUPFAM" id="SSF46894">
    <property type="entry name" value="C-terminal effector domain of the bipartite response regulators"/>
    <property type="match status" value="1"/>
</dbReference>
<protein>
    <submittedName>
        <fullName evidence="5">LuxR family transcriptional regulator</fullName>
    </submittedName>
</protein>
<dbReference type="InterPro" id="IPR027417">
    <property type="entry name" value="P-loop_NTPase"/>
</dbReference>
<dbReference type="Gene3D" id="1.10.10.10">
    <property type="entry name" value="Winged helix-like DNA-binding domain superfamily/Winged helix DNA-binding domain"/>
    <property type="match status" value="1"/>
</dbReference>
<evidence type="ECO:0000256" key="3">
    <source>
        <dbReference type="ARBA" id="ARBA00023163"/>
    </source>
</evidence>
<accession>A0ABP5X7E6</accession>
<dbReference type="CDD" id="cd06170">
    <property type="entry name" value="LuxR_C_like"/>
    <property type="match status" value="1"/>
</dbReference>
<evidence type="ECO:0000313" key="5">
    <source>
        <dbReference type="EMBL" id="GAA2446050.1"/>
    </source>
</evidence>
<gene>
    <name evidence="5" type="ORF">GCM10010191_73730</name>
</gene>
<dbReference type="Proteomes" id="UP001501231">
    <property type="component" value="Unassembled WGS sequence"/>
</dbReference>
<keyword evidence="2" id="KW-0238">DNA-binding</keyword>
<organism evidence="5 6">
    <name type="scientific">Actinomadura vinacea</name>
    <dbReference type="NCBI Taxonomy" id="115336"/>
    <lineage>
        <taxon>Bacteria</taxon>
        <taxon>Bacillati</taxon>
        <taxon>Actinomycetota</taxon>
        <taxon>Actinomycetes</taxon>
        <taxon>Streptosporangiales</taxon>
        <taxon>Thermomonosporaceae</taxon>
        <taxon>Actinomadura</taxon>
    </lineage>
</organism>
<keyword evidence="6" id="KW-1185">Reference proteome</keyword>
<dbReference type="SMART" id="SM00421">
    <property type="entry name" value="HTH_LUXR"/>
    <property type="match status" value="1"/>
</dbReference>
<feature type="domain" description="HTH luxR-type" evidence="4">
    <location>
        <begin position="785"/>
        <end position="850"/>
    </location>
</feature>
<keyword evidence="3" id="KW-0804">Transcription</keyword>
<dbReference type="Gene3D" id="3.40.50.300">
    <property type="entry name" value="P-loop containing nucleotide triphosphate hydrolases"/>
    <property type="match status" value="1"/>
</dbReference>
<name>A0ABP5X7E6_9ACTN</name>
<dbReference type="PANTHER" id="PTHR44688:SF16">
    <property type="entry name" value="DNA-BINDING TRANSCRIPTIONAL ACTIVATOR DEVR_DOSR"/>
    <property type="match status" value="1"/>
</dbReference>
<dbReference type="PROSITE" id="PS50043">
    <property type="entry name" value="HTH_LUXR_2"/>
    <property type="match status" value="1"/>
</dbReference>